<gene>
    <name evidence="3" type="ORF">OSB04_019533</name>
</gene>
<feature type="compositionally biased region" description="Polar residues" evidence="1">
    <location>
        <begin position="166"/>
        <end position="181"/>
    </location>
</feature>
<feature type="region of interest" description="Disordered" evidence="1">
    <location>
        <begin position="145"/>
        <end position="231"/>
    </location>
</feature>
<sequence>MVQEMNFNGSGTSDPHRHIETFLEACDLFKMKGISDNIVRLRLFPFTLTEGAKDWFRSLAPNSIRTWEELKSIFMVRYFLLAKVNMLKNDMLSFKQGTESLTTAWERFNGLLLILPNHGFTQEEVTKIFYKGLTDDSRLMLDTSNMEGHDMSEVNDITTRGGKVDQSPQMSESNSVPNSQVVEPEIELPATHSELSQEKITEPKERKPRQTQPKVPFLVRLRKEKRRSPVQ</sequence>
<name>A0AA38SQI2_9ASTR</name>
<feature type="compositionally biased region" description="Basic and acidic residues" evidence="1">
    <location>
        <begin position="195"/>
        <end position="205"/>
    </location>
</feature>
<accession>A0AA38SQI2</accession>
<dbReference type="Pfam" id="PF03732">
    <property type="entry name" value="Retrotrans_gag"/>
    <property type="match status" value="1"/>
</dbReference>
<dbReference type="InterPro" id="IPR005162">
    <property type="entry name" value="Retrotrans_gag_dom"/>
</dbReference>
<dbReference type="Proteomes" id="UP001172457">
    <property type="component" value="Chromosome 5"/>
</dbReference>
<dbReference type="AlphaFoldDB" id="A0AA38SQI2"/>
<dbReference type="PANTHER" id="PTHR33223:SF11">
    <property type="entry name" value="ELEMENT PROTEIN, PUTATIVE-RELATED"/>
    <property type="match status" value="1"/>
</dbReference>
<dbReference type="EMBL" id="JARYMX010000005">
    <property type="protein sequence ID" value="KAJ9546990.1"/>
    <property type="molecule type" value="Genomic_DNA"/>
</dbReference>
<feature type="compositionally biased region" description="Basic residues" evidence="1">
    <location>
        <begin position="220"/>
        <end position="231"/>
    </location>
</feature>
<evidence type="ECO:0000256" key="1">
    <source>
        <dbReference type="SAM" id="MobiDB-lite"/>
    </source>
</evidence>
<dbReference type="PANTHER" id="PTHR33223">
    <property type="entry name" value="CCHC-TYPE DOMAIN-CONTAINING PROTEIN"/>
    <property type="match status" value="1"/>
</dbReference>
<comment type="caution">
    <text evidence="3">The sequence shown here is derived from an EMBL/GenBank/DDBJ whole genome shotgun (WGS) entry which is preliminary data.</text>
</comment>
<evidence type="ECO:0000313" key="4">
    <source>
        <dbReference type="Proteomes" id="UP001172457"/>
    </source>
</evidence>
<reference evidence="3" key="1">
    <citation type="submission" date="2023-03" db="EMBL/GenBank/DDBJ databases">
        <title>Chromosome-scale reference genome and RAD-based genetic map of yellow starthistle (Centaurea solstitialis) reveal putative structural variation and QTLs associated with invader traits.</title>
        <authorList>
            <person name="Reatini B."/>
            <person name="Cang F.A."/>
            <person name="Jiang Q."/>
            <person name="Mckibben M.T.W."/>
            <person name="Barker M.S."/>
            <person name="Rieseberg L.H."/>
            <person name="Dlugosch K.M."/>
        </authorList>
    </citation>
    <scope>NUCLEOTIDE SEQUENCE</scope>
    <source>
        <strain evidence="3">CAN-66</strain>
        <tissue evidence="3">Leaf</tissue>
    </source>
</reference>
<evidence type="ECO:0000313" key="3">
    <source>
        <dbReference type="EMBL" id="KAJ9546990.1"/>
    </source>
</evidence>
<evidence type="ECO:0000259" key="2">
    <source>
        <dbReference type="Pfam" id="PF03732"/>
    </source>
</evidence>
<feature type="domain" description="Retrotransposon gag" evidence="2">
    <location>
        <begin position="42"/>
        <end position="134"/>
    </location>
</feature>
<keyword evidence="4" id="KW-1185">Reference proteome</keyword>
<organism evidence="3 4">
    <name type="scientific">Centaurea solstitialis</name>
    <name type="common">yellow star-thistle</name>
    <dbReference type="NCBI Taxonomy" id="347529"/>
    <lineage>
        <taxon>Eukaryota</taxon>
        <taxon>Viridiplantae</taxon>
        <taxon>Streptophyta</taxon>
        <taxon>Embryophyta</taxon>
        <taxon>Tracheophyta</taxon>
        <taxon>Spermatophyta</taxon>
        <taxon>Magnoliopsida</taxon>
        <taxon>eudicotyledons</taxon>
        <taxon>Gunneridae</taxon>
        <taxon>Pentapetalae</taxon>
        <taxon>asterids</taxon>
        <taxon>campanulids</taxon>
        <taxon>Asterales</taxon>
        <taxon>Asteraceae</taxon>
        <taxon>Carduoideae</taxon>
        <taxon>Cardueae</taxon>
        <taxon>Centaureinae</taxon>
        <taxon>Centaurea</taxon>
    </lineage>
</organism>
<protein>
    <recommendedName>
        <fullName evidence="2">Retrotransposon gag domain-containing protein</fullName>
    </recommendedName>
</protein>
<proteinExistence type="predicted"/>